<feature type="transmembrane region" description="Helical" evidence="2">
    <location>
        <begin position="258"/>
        <end position="277"/>
    </location>
</feature>
<dbReference type="GO" id="GO:0016020">
    <property type="term" value="C:membrane"/>
    <property type="evidence" value="ECO:0007669"/>
    <property type="project" value="InterPro"/>
</dbReference>
<comment type="caution">
    <text evidence="3">The sequence shown here is derived from an EMBL/GenBank/DDBJ whole genome shotgun (WGS) entry which is preliminary data.</text>
</comment>
<feature type="region of interest" description="Disordered" evidence="1">
    <location>
        <begin position="1"/>
        <end position="73"/>
    </location>
</feature>
<feature type="transmembrane region" description="Helical" evidence="2">
    <location>
        <begin position="283"/>
        <end position="303"/>
    </location>
</feature>
<organism evidence="3 4">
    <name type="scientific">Paenibacillus sabuli</name>
    <dbReference type="NCBI Taxonomy" id="2772509"/>
    <lineage>
        <taxon>Bacteria</taxon>
        <taxon>Bacillati</taxon>
        <taxon>Bacillota</taxon>
        <taxon>Bacilli</taxon>
        <taxon>Bacillales</taxon>
        <taxon>Paenibacillaceae</taxon>
        <taxon>Paenibacillus</taxon>
    </lineage>
</organism>
<feature type="compositionally biased region" description="Basic and acidic residues" evidence="1">
    <location>
        <begin position="52"/>
        <end position="73"/>
    </location>
</feature>
<evidence type="ECO:0000313" key="3">
    <source>
        <dbReference type="EMBL" id="MBD2847335.1"/>
    </source>
</evidence>
<dbReference type="EMBL" id="JACXIZ010000036">
    <property type="protein sequence ID" value="MBD2847335.1"/>
    <property type="molecule type" value="Genomic_DNA"/>
</dbReference>
<dbReference type="Proteomes" id="UP000621560">
    <property type="component" value="Unassembled WGS sequence"/>
</dbReference>
<keyword evidence="2" id="KW-1133">Transmembrane helix</keyword>
<evidence type="ECO:0000256" key="1">
    <source>
        <dbReference type="SAM" id="MobiDB-lite"/>
    </source>
</evidence>
<reference evidence="3" key="1">
    <citation type="submission" date="2020-09" db="EMBL/GenBank/DDBJ databases">
        <title>A novel bacterium of genus Paenibacillus, isolated from South China Sea.</title>
        <authorList>
            <person name="Huang H."/>
            <person name="Mo K."/>
            <person name="Hu Y."/>
        </authorList>
    </citation>
    <scope>NUCLEOTIDE SEQUENCE</scope>
    <source>
        <strain evidence="3">IB182496</strain>
    </source>
</reference>
<dbReference type="RefSeq" id="WP_190920444.1">
    <property type="nucleotide sequence ID" value="NZ_JACXIZ010000036.1"/>
</dbReference>
<name>A0A927GTP9_9BACL</name>
<evidence type="ECO:0000313" key="4">
    <source>
        <dbReference type="Proteomes" id="UP000621560"/>
    </source>
</evidence>
<keyword evidence="2" id="KW-0812">Transmembrane</keyword>
<keyword evidence="2" id="KW-0472">Membrane</keyword>
<gene>
    <name evidence="3" type="ORF">IDH44_19210</name>
</gene>
<feature type="transmembrane region" description="Helical" evidence="2">
    <location>
        <begin position="147"/>
        <end position="170"/>
    </location>
</feature>
<dbReference type="AlphaFoldDB" id="A0A927GTP9"/>
<feature type="transmembrane region" description="Helical" evidence="2">
    <location>
        <begin position="116"/>
        <end position="135"/>
    </location>
</feature>
<proteinExistence type="predicted"/>
<feature type="transmembrane region" description="Helical" evidence="2">
    <location>
        <begin position="191"/>
        <end position="212"/>
    </location>
</feature>
<feature type="compositionally biased region" description="Basic and acidic residues" evidence="1">
    <location>
        <begin position="1"/>
        <end position="40"/>
    </location>
</feature>
<keyword evidence="4" id="KW-1185">Reference proteome</keyword>
<feature type="transmembrane region" description="Helical" evidence="2">
    <location>
        <begin position="224"/>
        <end position="246"/>
    </location>
</feature>
<sequence>MRSKRTEHVEHTKRAESTKHPEHTQHTEYAEHTKHAEHTQHTQRAKYIAQTERAEHTELPDPAEPADHTAPPEHIERTVSGDLARKRMMTPGRLFAIRLRSYYAEQRKVWGSALDWTVWIYLLVPGLFIGGGSYLELIREQPPWLGMIPYAVLPIVLTVSVWIASLRLLLEEADRLFLLQRVQWLSGVARRGIVYTLAVQTLSTLLIYALALPWLLEVVELSPLAVALGLAYTVLFRHSSALLSSLLSGRMGAGWRKWLRESALLLVLGAGYLLPMLAGRGSLWLLVCACAVAAVLWLFLVAVKWRRAIGSFEQDVAAQRRARLRSTELLMSQVVSAKPLIRVAKPLMFRHSGRLLRGTDGGTMLAEMRLKAFVRRFETLRLWLGFLSMGATAIALCPPPLAAALLPMLTLMGAGWLGQQWKQWIEEPFIARFGWTDVQLAKGRIVSRCWLLLPPVAVWSAVAGWLLLPLWGGLLGLLTGPLICWALHRTGAARNEAETFAGHGK</sequence>
<dbReference type="InterPro" id="IPR010288">
    <property type="entry name" value="EcsB_ABC"/>
</dbReference>
<protein>
    <submittedName>
        <fullName evidence="3">ABC transporter permease</fullName>
    </submittedName>
</protein>
<feature type="transmembrane region" description="Helical" evidence="2">
    <location>
        <begin position="462"/>
        <end position="487"/>
    </location>
</feature>
<evidence type="ECO:0000256" key="2">
    <source>
        <dbReference type="SAM" id="Phobius"/>
    </source>
</evidence>
<feature type="transmembrane region" description="Helical" evidence="2">
    <location>
        <begin position="382"/>
        <end position="406"/>
    </location>
</feature>
<accession>A0A927GTP9</accession>
<dbReference type="Pfam" id="PF05975">
    <property type="entry name" value="EcsB"/>
    <property type="match status" value="1"/>
</dbReference>